<evidence type="ECO:0000259" key="1">
    <source>
        <dbReference type="PROSITE" id="PS50011"/>
    </source>
</evidence>
<dbReference type="STRING" id="2903.R1DB42"/>
<dbReference type="PANTHER" id="PTHR43173">
    <property type="entry name" value="ABC1 FAMILY PROTEIN"/>
    <property type="match status" value="1"/>
</dbReference>
<dbReference type="eggNOG" id="KOG1235">
    <property type="taxonomic scope" value="Eukaryota"/>
</dbReference>
<dbReference type="PANTHER" id="PTHR43173:SF12">
    <property type="entry name" value="PROTEIN KINASE SUPERFAMILY PROTEIN"/>
    <property type="match status" value="1"/>
</dbReference>
<dbReference type="InterPro" id="IPR011009">
    <property type="entry name" value="Kinase-like_dom_sf"/>
</dbReference>
<dbReference type="EnsemblProtists" id="EOD08106">
    <property type="protein sequence ID" value="EOD08106"/>
    <property type="gene ID" value="EMIHUDRAFT_217648"/>
</dbReference>
<dbReference type="OMA" id="YTVFCEL"/>
<dbReference type="SUPFAM" id="SSF56112">
    <property type="entry name" value="Protein kinase-like (PK-like)"/>
    <property type="match status" value="1"/>
</dbReference>
<dbReference type="InterPro" id="IPR051130">
    <property type="entry name" value="Mito_struct-func_regulator"/>
</dbReference>
<dbReference type="Proteomes" id="UP000013827">
    <property type="component" value="Unassembled WGS sequence"/>
</dbReference>
<dbReference type="Pfam" id="PF03109">
    <property type="entry name" value="ABC1"/>
    <property type="match status" value="1"/>
</dbReference>
<dbReference type="RefSeq" id="XP_005760535.1">
    <property type="nucleotide sequence ID" value="XM_005760478.1"/>
</dbReference>
<dbReference type="KEGG" id="ehx:EMIHUDRAFT_217648"/>
<dbReference type="GeneID" id="17254296"/>
<evidence type="ECO:0000313" key="3">
    <source>
        <dbReference type="Proteomes" id="UP000013827"/>
    </source>
</evidence>
<dbReference type="PROSITE" id="PS50011">
    <property type="entry name" value="PROTEIN_KINASE_DOM"/>
    <property type="match status" value="1"/>
</dbReference>
<keyword evidence="3" id="KW-1185">Reference proteome</keyword>
<protein>
    <recommendedName>
        <fullName evidence="1">Protein kinase domain-containing protein</fullName>
    </recommendedName>
</protein>
<evidence type="ECO:0000313" key="2">
    <source>
        <dbReference type="EnsemblProtists" id="EOD08106"/>
    </source>
</evidence>
<proteinExistence type="predicted"/>
<dbReference type="AlphaFoldDB" id="A0A0D3IA21"/>
<dbReference type="GO" id="GO:0004672">
    <property type="term" value="F:protein kinase activity"/>
    <property type="evidence" value="ECO:0007669"/>
    <property type="project" value="InterPro"/>
</dbReference>
<name>A0A0D3IA21_EMIH1</name>
<reference evidence="2" key="2">
    <citation type="submission" date="2024-10" db="UniProtKB">
        <authorList>
            <consortium name="EnsemblProtists"/>
        </authorList>
    </citation>
    <scope>IDENTIFICATION</scope>
</reference>
<dbReference type="InterPro" id="IPR000719">
    <property type="entry name" value="Prot_kinase_dom"/>
</dbReference>
<dbReference type="InterPro" id="IPR004147">
    <property type="entry name" value="ABC1_dom"/>
</dbReference>
<accession>A0A0D3IA21</accession>
<dbReference type="PaxDb" id="2903-EOD08106"/>
<organism evidence="2 3">
    <name type="scientific">Emiliania huxleyi (strain CCMP1516)</name>
    <dbReference type="NCBI Taxonomy" id="280463"/>
    <lineage>
        <taxon>Eukaryota</taxon>
        <taxon>Haptista</taxon>
        <taxon>Haptophyta</taxon>
        <taxon>Prymnesiophyceae</taxon>
        <taxon>Isochrysidales</taxon>
        <taxon>Noelaerhabdaceae</taxon>
        <taxon>Emiliania</taxon>
    </lineage>
</organism>
<reference evidence="3" key="1">
    <citation type="journal article" date="2013" name="Nature">
        <title>Pan genome of the phytoplankton Emiliania underpins its global distribution.</title>
        <authorList>
            <person name="Read B.A."/>
            <person name="Kegel J."/>
            <person name="Klute M.J."/>
            <person name="Kuo A."/>
            <person name="Lefebvre S.C."/>
            <person name="Maumus F."/>
            <person name="Mayer C."/>
            <person name="Miller J."/>
            <person name="Monier A."/>
            <person name="Salamov A."/>
            <person name="Young J."/>
            <person name="Aguilar M."/>
            <person name="Claverie J.M."/>
            <person name="Frickenhaus S."/>
            <person name="Gonzalez K."/>
            <person name="Herman E.K."/>
            <person name="Lin Y.C."/>
            <person name="Napier J."/>
            <person name="Ogata H."/>
            <person name="Sarno A.F."/>
            <person name="Shmutz J."/>
            <person name="Schroeder D."/>
            <person name="de Vargas C."/>
            <person name="Verret F."/>
            <person name="von Dassow P."/>
            <person name="Valentin K."/>
            <person name="Van de Peer Y."/>
            <person name="Wheeler G."/>
            <person name="Dacks J.B."/>
            <person name="Delwiche C.F."/>
            <person name="Dyhrman S.T."/>
            <person name="Glockner G."/>
            <person name="John U."/>
            <person name="Richards T."/>
            <person name="Worden A.Z."/>
            <person name="Zhang X."/>
            <person name="Grigoriev I.V."/>
            <person name="Allen A.E."/>
            <person name="Bidle K."/>
            <person name="Borodovsky M."/>
            <person name="Bowler C."/>
            <person name="Brownlee C."/>
            <person name="Cock J.M."/>
            <person name="Elias M."/>
            <person name="Gladyshev V.N."/>
            <person name="Groth M."/>
            <person name="Guda C."/>
            <person name="Hadaegh A."/>
            <person name="Iglesias-Rodriguez M.D."/>
            <person name="Jenkins J."/>
            <person name="Jones B.M."/>
            <person name="Lawson T."/>
            <person name="Leese F."/>
            <person name="Lindquist E."/>
            <person name="Lobanov A."/>
            <person name="Lomsadze A."/>
            <person name="Malik S.B."/>
            <person name="Marsh M.E."/>
            <person name="Mackinder L."/>
            <person name="Mock T."/>
            <person name="Mueller-Roeber B."/>
            <person name="Pagarete A."/>
            <person name="Parker M."/>
            <person name="Probert I."/>
            <person name="Quesneville H."/>
            <person name="Raines C."/>
            <person name="Rensing S.A."/>
            <person name="Riano-Pachon D.M."/>
            <person name="Richier S."/>
            <person name="Rokitta S."/>
            <person name="Shiraiwa Y."/>
            <person name="Soanes D.M."/>
            <person name="van der Giezen M."/>
            <person name="Wahlund T.M."/>
            <person name="Williams B."/>
            <person name="Wilson W."/>
            <person name="Wolfe G."/>
            <person name="Wurch L.L."/>
        </authorList>
    </citation>
    <scope>NUCLEOTIDE SEQUENCE</scope>
</reference>
<dbReference type="CDD" id="cd05121">
    <property type="entry name" value="ABC1_ADCK3-like"/>
    <property type="match status" value="1"/>
</dbReference>
<dbReference type="HOGENOM" id="CLU_006533_8_2_1"/>
<dbReference type="GO" id="GO:0005524">
    <property type="term" value="F:ATP binding"/>
    <property type="evidence" value="ECO:0007669"/>
    <property type="project" value="InterPro"/>
</dbReference>
<feature type="domain" description="Protein kinase" evidence="1">
    <location>
        <begin position="158"/>
        <end position="499"/>
    </location>
</feature>
<sequence length="578" mass="61422">MAAGSVGVQPEPLPLGDEAPLTPAARVKRALTFWGRVLPILGAYKVVEVAANLPAPLRLAVGLSGVRIPETETESGEVYEELHEWGSQRLESTIQELKGFYVKTGQVISTRVDLFPEQYTSRLASLQDSLDPMPAAVVREVIERELLQGEPISSLFASFDDEPLGAASIAQVHGATLLDGRRVAVKVQRPNCEPKLKGDISNLKRFAKALGKALPVDYYTVFCELERALYGELDFLQEAQSALKVHASVSHTAGGKPAEPAVAVPLPVPGLASRRVLVMDFIPGTPLNKMAAVLEERGIKPGSPESELAGRGRRILAQLTEAFGRMMLGAGFIHGDPHPGNIFLMEGARVALIDCGQVKQISTDFRLKLAQAVLSVDEWQQTGGSPELVQRAKESMAEFGVTFVDDAPDEAAAALALLLFGDPDAPMPGGFSNAELSPDSPIKAIASFPQELVLLGRATILIKGIAKRLGVRWSLAAKWKPAAEAALECGVDGCTMPVWSSPVQPAVTPAASAARAAGRTRFAEVASSLSAAGKLLGSWAIGRSGAAARYVVPEPIRARAKKVALRVATRVARARDTA</sequence>